<dbReference type="PANTHER" id="PTHR47573:SF1">
    <property type="entry name" value="PROTEIN AF-9 HOMOLOG"/>
    <property type="match status" value="1"/>
</dbReference>
<dbReference type="GO" id="GO:0006355">
    <property type="term" value="P:regulation of DNA-templated transcription"/>
    <property type="evidence" value="ECO:0007669"/>
    <property type="project" value="InterPro"/>
</dbReference>
<dbReference type="GO" id="GO:0005634">
    <property type="term" value="C:nucleus"/>
    <property type="evidence" value="ECO:0007669"/>
    <property type="project" value="UniProtKB-SubCell"/>
</dbReference>
<sequence>MRINHANLAQTIIYGTVAERINEPDNPATHRWRVYVRGYKNTDISYFIRSITFKVHETFSNPTRIIDTPPFEVEECGWGEFGIQGKIYFVDVHEKPVYFMHGLKLHMDSTVRVVGDIEYPPNAICNERMDTIIFESPTETMYKLIKSNPEPVIDPEIAEAIYNEKKRIEKAIDFVIEKLEREGPK</sequence>
<dbReference type="PROSITE" id="PS51037">
    <property type="entry name" value="YEATS"/>
    <property type="match status" value="1"/>
</dbReference>
<keyword evidence="3" id="KW-0804">Transcription</keyword>
<reference evidence="7 8" key="1">
    <citation type="submission" date="2016-02" db="EMBL/GenBank/DDBJ databases">
        <title>Discovery of a natural microsporidian pathogen with a broad tissue tropism in Caenorhabditis elegans.</title>
        <authorList>
            <person name="Luallen R.J."/>
            <person name="Reinke A.W."/>
            <person name="Tong L."/>
            <person name="Botts M.R."/>
            <person name="Felix M.-A."/>
            <person name="Troemel E.R."/>
        </authorList>
    </citation>
    <scope>NUCLEOTIDE SEQUENCE [LARGE SCALE GENOMIC DNA]</scope>
    <source>
        <strain evidence="7 8">JUm2807</strain>
    </source>
</reference>
<evidence type="ECO:0000259" key="6">
    <source>
        <dbReference type="PROSITE" id="PS51037"/>
    </source>
</evidence>
<name>A0A177EJI4_9MICR</name>
<dbReference type="OrthoDB" id="16041at2759"/>
<keyword evidence="2" id="KW-0805">Transcription regulation</keyword>
<dbReference type="InterPro" id="IPR055129">
    <property type="entry name" value="YEATS_dom"/>
</dbReference>
<evidence type="ECO:0000256" key="3">
    <source>
        <dbReference type="ARBA" id="ARBA00023163"/>
    </source>
</evidence>
<dbReference type="Pfam" id="PF03366">
    <property type="entry name" value="YEATS"/>
    <property type="match status" value="1"/>
</dbReference>
<evidence type="ECO:0000256" key="1">
    <source>
        <dbReference type="ARBA" id="ARBA00022408"/>
    </source>
</evidence>
<dbReference type="STRING" id="1805483.A0A177EJI4"/>
<proteinExistence type="predicted"/>
<dbReference type="VEuPathDB" id="MicrosporidiaDB:NEDG_00106"/>
<evidence type="ECO:0000313" key="8">
    <source>
        <dbReference type="Proteomes" id="UP000185944"/>
    </source>
</evidence>
<organism evidence="7 8">
    <name type="scientific">Nematocida displodere</name>
    <dbReference type="NCBI Taxonomy" id="1805483"/>
    <lineage>
        <taxon>Eukaryota</taxon>
        <taxon>Fungi</taxon>
        <taxon>Fungi incertae sedis</taxon>
        <taxon>Microsporidia</taxon>
        <taxon>Nematocida</taxon>
    </lineage>
</organism>
<protein>
    <recommendedName>
        <fullName evidence="1">Protein AF-9 homolog</fullName>
    </recommendedName>
</protein>
<evidence type="ECO:0000313" key="7">
    <source>
        <dbReference type="EMBL" id="OAG31631.1"/>
    </source>
</evidence>
<gene>
    <name evidence="7" type="ORF">NEDG_00106</name>
</gene>
<dbReference type="GeneID" id="93646456"/>
<evidence type="ECO:0000256" key="4">
    <source>
        <dbReference type="ARBA" id="ARBA00023242"/>
    </source>
</evidence>
<dbReference type="InterPro" id="IPR005033">
    <property type="entry name" value="YEATS"/>
</dbReference>
<accession>A0A177EJI4</accession>
<comment type="caution">
    <text evidence="7">The sequence shown here is derived from an EMBL/GenBank/DDBJ whole genome shotgun (WGS) entry which is preliminary data.</text>
</comment>
<dbReference type="AlphaFoldDB" id="A0A177EJI4"/>
<dbReference type="PANTHER" id="PTHR47573">
    <property type="entry name" value="PROTEIN AF-9 HOMOLOG"/>
    <property type="match status" value="1"/>
</dbReference>
<evidence type="ECO:0000256" key="2">
    <source>
        <dbReference type="ARBA" id="ARBA00023015"/>
    </source>
</evidence>
<dbReference type="CDD" id="cd16887">
    <property type="entry name" value="YEATS"/>
    <property type="match status" value="1"/>
</dbReference>
<dbReference type="GO" id="GO:0000785">
    <property type="term" value="C:chromatin"/>
    <property type="evidence" value="ECO:0007669"/>
    <property type="project" value="UniProtKB-ARBA"/>
</dbReference>
<dbReference type="EMBL" id="LTDL01000014">
    <property type="protein sequence ID" value="OAG31631.1"/>
    <property type="molecule type" value="Genomic_DNA"/>
</dbReference>
<evidence type="ECO:0000256" key="5">
    <source>
        <dbReference type="PROSITE-ProRule" id="PRU00376"/>
    </source>
</evidence>
<comment type="subcellular location">
    <subcellularLocation>
        <location evidence="5">Nucleus</location>
    </subcellularLocation>
</comment>
<keyword evidence="8" id="KW-1185">Reference proteome</keyword>
<dbReference type="RefSeq" id="XP_067545232.1">
    <property type="nucleotide sequence ID" value="XM_067687524.1"/>
</dbReference>
<feature type="domain" description="YEATS" evidence="6">
    <location>
        <begin position="2"/>
        <end position="148"/>
    </location>
</feature>
<dbReference type="Gene3D" id="2.60.40.1970">
    <property type="entry name" value="YEATS domain"/>
    <property type="match status" value="1"/>
</dbReference>
<keyword evidence="4 5" id="KW-0539">Nucleus</keyword>
<dbReference type="Proteomes" id="UP000185944">
    <property type="component" value="Unassembled WGS sequence"/>
</dbReference>
<dbReference type="InterPro" id="IPR038704">
    <property type="entry name" value="YEAST_sf"/>
</dbReference>